<keyword evidence="2" id="KW-0812">Transmembrane</keyword>
<protein>
    <submittedName>
        <fullName evidence="3">Uncharacterized protein</fullName>
    </submittedName>
</protein>
<proteinExistence type="predicted"/>
<accession>A0AAN8PME5</accession>
<feature type="transmembrane region" description="Helical" evidence="2">
    <location>
        <begin position="215"/>
        <end position="241"/>
    </location>
</feature>
<organism evidence="3 4">
    <name type="scientific">Patella caerulea</name>
    <name type="common">Rayed Mediterranean limpet</name>
    <dbReference type="NCBI Taxonomy" id="87958"/>
    <lineage>
        <taxon>Eukaryota</taxon>
        <taxon>Metazoa</taxon>
        <taxon>Spiralia</taxon>
        <taxon>Lophotrochozoa</taxon>
        <taxon>Mollusca</taxon>
        <taxon>Gastropoda</taxon>
        <taxon>Patellogastropoda</taxon>
        <taxon>Patelloidea</taxon>
        <taxon>Patellidae</taxon>
        <taxon>Patella</taxon>
    </lineage>
</organism>
<feature type="compositionally biased region" description="Polar residues" evidence="1">
    <location>
        <begin position="31"/>
        <end position="43"/>
    </location>
</feature>
<gene>
    <name evidence="3" type="ORF">SNE40_017708</name>
</gene>
<feature type="region of interest" description="Disordered" evidence="1">
    <location>
        <begin position="1"/>
        <end position="49"/>
    </location>
</feature>
<keyword evidence="4" id="KW-1185">Reference proteome</keyword>
<feature type="compositionally biased region" description="Polar residues" evidence="1">
    <location>
        <begin position="97"/>
        <end position="108"/>
    </location>
</feature>
<dbReference type="Proteomes" id="UP001347796">
    <property type="component" value="Unassembled WGS sequence"/>
</dbReference>
<dbReference type="AlphaFoldDB" id="A0AAN8PME5"/>
<feature type="region of interest" description="Disordered" evidence="1">
    <location>
        <begin position="63"/>
        <end position="124"/>
    </location>
</feature>
<feature type="compositionally biased region" description="Basic and acidic residues" evidence="1">
    <location>
        <begin position="1"/>
        <end position="12"/>
    </location>
</feature>
<evidence type="ECO:0000256" key="1">
    <source>
        <dbReference type="SAM" id="MobiDB-lite"/>
    </source>
</evidence>
<evidence type="ECO:0000313" key="3">
    <source>
        <dbReference type="EMBL" id="KAK6174431.1"/>
    </source>
</evidence>
<comment type="caution">
    <text evidence="3">The sequence shown here is derived from an EMBL/GenBank/DDBJ whole genome shotgun (WGS) entry which is preliminary data.</text>
</comment>
<keyword evidence="2" id="KW-0472">Membrane</keyword>
<keyword evidence="2" id="KW-1133">Transmembrane helix</keyword>
<evidence type="ECO:0000313" key="4">
    <source>
        <dbReference type="Proteomes" id="UP001347796"/>
    </source>
</evidence>
<feature type="compositionally biased region" description="Polar residues" evidence="1">
    <location>
        <begin position="63"/>
        <end position="88"/>
    </location>
</feature>
<dbReference type="EMBL" id="JAZGQO010000011">
    <property type="protein sequence ID" value="KAK6174431.1"/>
    <property type="molecule type" value="Genomic_DNA"/>
</dbReference>
<name>A0AAN8PME5_PATCE</name>
<evidence type="ECO:0000256" key="2">
    <source>
        <dbReference type="SAM" id="Phobius"/>
    </source>
</evidence>
<reference evidence="3 4" key="1">
    <citation type="submission" date="2024-01" db="EMBL/GenBank/DDBJ databases">
        <title>The genome of the rayed Mediterranean limpet Patella caerulea (Linnaeus, 1758).</title>
        <authorList>
            <person name="Anh-Thu Weber A."/>
            <person name="Halstead-Nussloch G."/>
        </authorList>
    </citation>
    <scope>NUCLEOTIDE SEQUENCE [LARGE SCALE GENOMIC DNA]</scope>
    <source>
        <strain evidence="3">AATW-2023a</strain>
        <tissue evidence="3">Whole specimen</tissue>
    </source>
</reference>
<sequence length="251" mass="27207">MASTPKGKDTTPIHDAPILTKPTPKALRPSELSTTPIPNVSRSLDTDDTTVKAMTTTSENLSKAYSNVSPVSEVTRKSTPGAQRSSMLESKVRSDETVFTTTKSNDLVSSRDPLPSTIRNNPPFSEALTADITETTSPKNTDLVSPGDAIFFNGSSYCECFCRAVYQTADMAEFIAEVKAEIKKNLTVATEQLTSTIRKKTSATDERPSAVYTGYIGIVLIILSLGSLILSDLISLITFVYHRVQVLFNNA</sequence>